<feature type="binding site" evidence="15">
    <location>
        <position position="398"/>
    </location>
    <ligand>
        <name>Na(+)</name>
        <dbReference type="ChEBI" id="CHEBI:29101"/>
        <label>1</label>
    </ligand>
</feature>
<feature type="binding site" evidence="15">
    <location>
        <position position="295"/>
    </location>
    <ligand>
        <name>Na(+)</name>
        <dbReference type="ChEBI" id="CHEBI:29101"/>
        <label>1</label>
    </ligand>
</feature>
<feature type="transmembrane region" description="Helical" evidence="16">
    <location>
        <begin position="536"/>
        <end position="555"/>
    </location>
</feature>
<keyword evidence="18" id="KW-1185">Reference proteome</keyword>
<evidence type="ECO:0000256" key="6">
    <source>
        <dbReference type="ARBA" id="ARBA00022970"/>
    </source>
</evidence>
<comment type="function">
    <text evidence="13">Unusual broad substrate spectrum amino acid:sodium cotransporter that promotes absorption of the D isomers of essential amino acids. Neutral amino acids are the preferred substrates, especially methionine and phenylalanine.</text>
</comment>
<organism evidence="17 18">
    <name type="scientific">Caerostris darwini</name>
    <dbReference type="NCBI Taxonomy" id="1538125"/>
    <lineage>
        <taxon>Eukaryota</taxon>
        <taxon>Metazoa</taxon>
        <taxon>Ecdysozoa</taxon>
        <taxon>Arthropoda</taxon>
        <taxon>Chelicerata</taxon>
        <taxon>Arachnida</taxon>
        <taxon>Araneae</taxon>
        <taxon>Araneomorphae</taxon>
        <taxon>Entelegynae</taxon>
        <taxon>Araneoidea</taxon>
        <taxon>Araneidae</taxon>
        <taxon>Caerostris</taxon>
    </lineage>
</organism>
<dbReference type="GO" id="GO:0005283">
    <property type="term" value="F:amino acid:sodium symporter activity"/>
    <property type="evidence" value="ECO:0007669"/>
    <property type="project" value="TreeGrafter"/>
</dbReference>
<feature type="transmembrane region" description="Helical" evidence="16">
    <location>
        <begin position="382"/>
        <end position="401"/>
    </location>
</feature>
<evidence type="ECO:0000256" key="12">
    <source>
        <dbReference type="ARBA" id="ARBA00023201"/>
    </source>
</evidence>
<evidence type="ECO:0000313" key="17">
    <source>
        <dbReference type="EMBL" id="GIY32742.1"/>
    </source>
</evidence>
<evidence type="ECO:0000313" key="18">
    <source>
        <dbReference type="Proteomes" id="UP001054837"/>
    </source>
</evidence>
<feature type="transmembrane region" description="Helical" evidence="16">
    <location>
        <begin position="454"/>
        <end position="477"/>
    </location>
</feature>
<gene>
    <name evidence="17" type="primary">NAAT1</name>
    <name evidence="17" type="ORF">CDAR_436001</name>
</gene>
<dbReference type="CDD" id="cd10324">
    <property type="entry name" value="SLC6sbd"/>
    <property type="match status" value="1"/>
</dbReference>
<sequence length="621" mass="70143">MAINLGFNSNSYDLEKQRNSQDSFAVPRISLSQLNDPSKISDKDDDHPKRATWSKGIQSLLLCLSMSVGLGNIWRFPNVAYNNGGGAFLIPYLLLLFIIGRPLYYLELIMGQFSSQGPIKVWKMVPAFKGIGYAQVVSLVYVLIFYNYLMALSIFYIFASMQSCLPWTECHFPNGTFNENGTTVDGKPPSEYFWITEVLQESDDVEFLSISWKLVLCLLLTWIIVYATVMRGTSSLGMMSYFTSIFPFVGLFILFIIACLEEGAWEGIKYFFQPNLEKLKDITVWYKATEQSFFSLNIAYGSIIMVASYNNFHNNIYRDAILISVLDTVVNLLAGCVTFAVLGSLSYKYSKNIHEVVDHEGLGLAFIVYPEALAAISYVPQLWAVLFFFMLFVLGVGSSMAQIETLLTVIKDKFPKLRKRIWLLSLTACVIFFALGLPLTTNYGQQILLLLNNYGVGVAVFFYAVLEVIGVAWIYGLRNFCNDVEFMLNKRPGIFWKFTWSCTAPIALMVIFVFGVVDAESKKDPSASQWASNVGWFLAVLALIQIPLWFIIEVYKNPHAGIVKKFVNALKPADTWGPSDPLHNIQWREQKNARHAVKIPKNSVGPIDSTYSNNGYKEDVF</sequence>
<evidence type="ECO:0000256" key="10">
    <source>
        <dbReference type="ARBA" id="ARBA00023136"/>
    </source>
</evidence>
<dbReference type="PANTHER" id="PTHR11616">
    <property type="entry name" value="SODIUM/CHLORIDE DEPENDENT TRANSPORTER"/>
    <property type="match status" value="1"/>
</dbReference>
<evidence type="ECO:0000256" key="9">
    <source>
        <dbReference type="ARBA" id="ARBA00023065"/>
    </source>
</evidence>
<keyword evidence="9" id="KW-0406">Ion transport</keyword>
<feature type="binding site" evidence="15">
    <location>
        <position position="68"/>
    </location>
    <ligand>
        <name>Na(+)</name>
        <dbReference type="ChEBI" id="CHEBI:29101"/>
        <label>1</label>
    </ligand>
</feature>
<comment type="subcellular location">
    <subcellularLocation>
        <location evidence="1">Membrane</location>
        <topology evidence="1">Multi-pass membrane protein</topology>
    </subcellularLocation>
</comment>
<evidence type="ECO:0000256" key="8">
    <source>
        <dbReference type="ARBA" id="ARBA00023053"/>
    </source>
</evidence>
<comment type="caution">
    <text evidence="17">The sequence shown here is derived from an EMBL/GenBank/DDBJ whole genome shotgun (WGS) entry which is preliminary data.</text>
</comment>
<evidence type="ECO:0000256" key="15">
    <source>
        <dbReference type="PIRSR" id="PIRSR600175-1"/>
    </source>
</evidence>
<feature type="transmembrane region" description="Helical" evidence="16">
    <location>
        <begin position="321"/>
        <end position="342"/>
    </location>
</feature>
<evidence type="ECO:0000256" key="5">
    <source>
        <dbReference type="ARBA" id="ARBA00022847"/>
    </source>
</evidence>
<reference evidence="17 18" key="1">
    <citation type="submission" date="2021-06" db="EMBL/GenBank/DDBJ databases">
        <title>Caerostris darwini draft genome.</title>
        <authorList>
            <person name="Kono N."/>
            <person name="Arakawa K."/>
        </authorList>
    </citation>
    <scope>NUCLEOTIDE SEQUENCE [LARGE SCALE GENOMIC DNA]</scope>
</reference>
<keyword evidence="5" id="KW-0769">Symport</keyword>
<dbReference type="PROSITE" id="PS50267">
    <property type="entry name" value="NA_NEUROTRAN_SYMP_3"/>
    <property type="match status" value="1"/>
</dbReference>
<dbReference type="EMBL" id="BPLQ01007847">
    <property type="protein sequence ID" value="GIY32742.1"/>
    <property type="molecule type" value="Genomic_DNA"/>
</dbReference>
<keyword evidence="11" id="KW-0325">Glycoprotein</keyword>
<keyword evidence="6" id="KW-0029">Amino-acid transport</keyword>
<evidence type="ECO:0000256" key="3">
    <source>
        <dbReference type="ARBA" id="ARBA00022448"/>
    </source>
</evidence>
<evidence type="ECO:0000256" key="13">
    <source>
        <dbReference type="ARBA" id="ARBA00037785"/>
    </source>
</evidence>
<dbReference type="SUPFAM" id="SSF161070">
    <property type="entry name" value="SNF-like"/>
    <property type="match status" value="1"/>
</dbReference>
<keyword evidence="10 16" id="KW-0472">Membrane</keyword>
<dbReference type="GO" id="GO:0015179">
    <property type="term" value="F:L-amino acid transmembrane transporter activity"/>
    <property type="evidence" value="ECO:0007669"/>
    <property type="project" value="TreeGrafter"/>
</dbReference>
<dbReference type="PANTHER" id="PTHR11616:SF321">
    <property type="entry name" value="SODIUM-DEPENDENT NUTRIENT AMINO ACID TRANSPORTER 1-RELATED"/>
    <property type="match status" value="1"/>
</dbReference>
<evidence type="ECO:0000256" key="2">
    <source>
        <dbReference type="ARBA" id="ARBA00006459"/>
    </source>
</evidence>
<keyword evidence="3" id="KW-0813">Transport</keyword>
<keyword evidence="7 16" id="KW-1133">Transmembrane helix</keyword>
<feature type="transmembrane region" description="Helical" evidence="16">
    <location>
        <begin position="210"/>
        <end position="229"/>
    </location>
</feature>
<evidence type="ECO:0000256" key="11">
    <source>
        <dbReference type="ARBA" id="ARBA00023180"/>
    </source>
</evidence>
<dbReference type="InterPro" id="IPR037272">
    <property type="entry name" value="SNS_sf"/>
</dbReference>
<evidence type="ECO:0000256" key="4">
    <source>
        <dbReference type="ARBA" id="ARBA00022692"/>
    </source>
</evidence>
<feature type="transmembrane region" description="Helical" evidence="16">
    <location>
        <begin position="131"/>
        <end position="158"/>
    </location>
</feature>
<accession>A0AAV4SJI7</accession>
<dbReference type="Proteomes" id="UP001054837">
    <property type="component" value="Unassembled WGS sequence"/>
</dbReference>
<keyword evidence="12" id="KW-0739">Sodium transport</keyword>
<protein>
    <recommendedName>
        <fullName evidence="14">Sodium-dependent nutrient amino acid transporter 1</fullName>
    </recommendedName>
</protein>
<evidence type="ECO:0000256" key="16">
    <source>
        <dbReference type="SAM" id="Phobius"/>
    </source>
</evidence>
<evidence type="ECO:0000256" key="14">
    <source>
        <dbReference type="ARBA" id="ARBA00040215"/>
    </source>
</evidence>
<feature type="binding site" evidence="15">
    <location>
        <position position="72"/>
    </location>
    <ligand>
        <name>Na(+)</name>
        <dbReference type="ChEBI" id="CHEBI:29101"/>
        <label>1</label>
    </ligand>
</feature>
<evidence type="ECO:0000256" key="1">
    <source>
        <dbReference type="ARBA" id="ARBA00004141"/>
    </source>
</evidence>
<evidence type="ECO:0000256" key="7">
    <source>
        <dbReference type="ARBA" id="ARBA00022989"/>
    </source>
</evidence>
<feature type="transmembrane region" description="Helical" evidence="16">
    <location>
        <begin position="89"/>
        <end position="110"/>
    </location>
</feature>
<dbReference type="InterPro" id="IPR000175">
    <property type="entry name" value="Na/ntran_symport"/>
</dbReference>
<feature type="transmembrane region" description="Helical" evidence="16">
    <location>
        <begin position="292"/>
        <end position="309"/>
    </location>
</feature>
<comment type="similarity">
    <text evidence="2">Belongs to the sodium:neurotransmitter symporter (SNF) (TC 2.A.22) family.</text>
</comment>
<dbReference type="Pfam" id="PF00209">
    <property type="entry name" value="SNF"/>
    <property type="match status" value="1"/>
</dbReference>
<feature type="binding site" evidence="15">
    <location>
        <position position="394"/>
    </location>
    <ligand>
        <name>Na(+)</name>
        <dbReference type="ChEBI" id="CHEBI:29101"/>
        <label>1</label>
    </ligand>
</feature>
<dbReference type="AlphaFoldDB" id="A0AAV4SJI7"/>
<keyword evidence="15" id="KW-0479">Metal-binding</keyword>
<feature type="transmembrane region" description="Helical" evidence="16">
    <location>
        <begin position="498"/>
        <end position="516"/>
    </location>
</feature>
<dbReference type="GO" id="GO:0005886">
    <property type="term" value="C:plasma membrane"/>
    <property type="evidence" value="ECO:0007669"/>
    <property type="project" value="TreeGrafter"/>
</dbReference>
<dbReference type="PRINTS" id="PR00176">
    <property type="entry name" value="NANEUSMPORT"/>
</dbReference>
<dbReference type="GO" id="GO:0046872">
    <property type="term" value="F:metal ion binding"/>
    <property type="evidence" value="ECO:0007669"/>
    <property type="project" value="UniProtKB-KW"/>
</dbReference>
<keyword evidence="4 16" id="KW-0812">Transmembrane</keyword>
<feature type="transmembrane region" description="Helical" evidence="16">
    <location>
        <begin position="421"/>
        <end position="439"/>
    </location>
</feature>
<dbReference type="GO" id="GO:0089718">
    <property type="term" value="P:amino acid import across plasma membrane"/>
    <property type="evidence" value="ECO:0007669"/>
    <property type="project" value="TreeGrafter"/>
</dbReference>
<keyword evidence="8 15" id="KW-0915">Sodium</keyword>
<feature type="transmembrane region" description="Helical" evidence="16">
    <location>
        <begin position="241"/>
        <end position="260"/>
    </location>
</feature>
<proteinExistence type="inferred from homology"/>
<feature type="transmembrane region" description="Helical" evidence="16">
    <location>
        <begin position="59"/>
        <end position="77"/>
    </location>
</feature>
<name>A0AAV4SJI7_9ARAC</name>